<dbReference type="GO" id="GO:0042254">
    <property type="term" value="P:ribosome biogenesis"/>
    <property type="evidence" value="ECO:0007669"/>
    <property type="project" value="UniProtKB-UniRule"/>
</dbReference>
<feature type="region of interest" description="Disordered" evidence="2">
    <location>
        <begin position="292"/>
        <end position="341"/>
    </location>
</feature>
<dbReference type="GeneID" id="94434350"/>
<dbReference type="InterPro" id="IPR045086">
    <property type="entry name" value="OBG_GTPase"/>
</dbReference>
<dbReference type="PANTHER" id="PTHR11702:SF31">
    <property type="entry name" value="MITOCHONDRIAL RIBOSOME-ASSOCIATED GTPASE 2"/>
    <property type="match status" value="1"/>
</dbReference>
<comment type="caution">
    <text evidence="5">The sequence shown here is derived from an EMBL/GenBank/DDBJ whole genome shotgun (WGS) entry which is preliminary data.</text>
</comment>
<dbReference type="InterPro" id="IPR006073">
    <property type="entry name" value="GTP-bd"/>
</dbReference>
<sequence length="341" mass="38795">MANPHTAELGEDGEEKWIEIELKSMADIGLIGFPNAGKSSLLAALSRCSPRIAPYPFTTLSPNIGRVFFANGDCISIADLPGLIENAHLNEGLGHAFLRHAERTAILAYVIDISGQSSTEIDEEPTDSKDRGVEDTSNERQVKHREEEEDVVPEVRKKRTSWRSGMPRIPRDPMETFFALFREVCMYSRTLASRPFLIIATKCDVRPEESLRSVDQLWKALNSTRTREKLQQLLTEEKARDYDRLQSPISAADSSSKDNKGRDELLSQSDHFFAAFSSSSPDKIRDCETHGKCMQMKRLTRKEVEGESQQETKGDEEVFAQKKETERERQRNPREHQMIHQ</sequence>
<dbReference type="Gene3D" id="3.40.50.300">
    <property type="entry name" value="P-loop containing nucleotide triphosphate hydrolases"/>
    <property type="match status" value="1"/>
</dbReference>
<dbReference type="OrthoDB" id="333731at2759"/>
<feature type="compositionally biased region" description="Basic and acidic residues" evidence="2">
    <location>
        <begin position="126"/>
        <end position="146"/>
    </location>
</feature>
<dbReference type="GO" id="GO:0005739">
    <property type="term" value="C:mitochondrion"/>
    <property type="evidence" value="ECO:0007669"/>
    <property type="project" value="TreeGrafter"/>
</dbReference>
<gene>
    <name evidence="5" type="ORF">CSUI_011038</name>
</gene>
<dbReference type="SUPFAM" id="SSF52540">
    <property type="entry name" value="P-loop containing nucleoside triphosphate hydrolases"/>
    <property type="match status" value="1"/>
</dbReference>
<accession>A0A2C6KF10</accession>
<dbReference type="AlphaFoldDB" id="A0A2C6KF10"/>
<dbReference type="VEuPathDB" id="ToxoDB:CSUI_011038"/>
<dbReference type="InterPro" id="IPR027417">
    <property type="entry name" value="P-loop_NTPase"/>
</dbReference>
<dbReference type="EMBL" id="MIGC01009376">
    <property type="protein sequence ID" value="PHJ15152.1"/>
    <property type="molecule type" value="Genomic_DNA"/>
</dbReference>
<dbReference type="Proteomes" id="UP000221165">
    <property type="component" value="Unassembled WGS sequence"/>
</dbReference>
<reference evidence="5 6" key="1">
    <citation type="journal article" date="2017" name="Int. J. Parasitol.">
        <title>The genome of the protozoan parasite Cystoisospora suis and a reverse vaccinology approach to identify vaccine candidates.</title>
        <authorList>
            <person name="Palmieri N."/>
            <person name="Shrestha A."/>
            <person name="Ruttkowski B."/>
            <person name="Beck T."/>
            <person name="Vogl C."/>
            <person name="Tomley F."/>
            <person name="Blake D.P."/>
            <person name="Joachim A."/>
        </authorList>
    </citation>
    <scope>NUCLEOTIDE SEQUENCE [LARGE SCALE GENOMIC DNA]</scope>
    <source>
        <strain evidence="5 6">Wien I</strain>
    </source>
</reference>
<evidence type="ECO:0000259" key="4">
    <source>
        <dbReference type="PROSITE" id="PS51883"/>
    </source>
</evidence>
<name>A0A2C6KF10_9APIC</name>
<organism evidence="5 6">
    <name type="scientific">Cystoisospora suis</name>
    <dbReference type="NCBI Taxonomy" id="483139"/>
    <lineage>
        <taxon>Eukaryota</taxon>
        <taxon>Sar</taxon>
        <taxon>Alveolata</taxon>
        <taxon>Apicomplexa</taxon>
        <taxon>Conoidasida</taxon>
        <taxon>Coccidia</taxon>
        <taxon>Eucoccidiorida</taxon>
        <taxon>Eimeriorina</taxon>
        <taxon>Sarcocystidae</taxon>
        <taxon>Cystoisospora</taxon>
    </lineage>
</organism>
<dbReference type="PRINTS" id="PR00326">
    <property type="entry name" value="GTP1OBG"/>
</dbReference>
<feature type="domain" description="Obg" evidence="4">
    <location>
        <begin position="1"/>
        <end position="25"/>
    </location>
</feature>
<dbReference type="GO" id="GO:0005525">
    <property type="term" value="F:GTP binding"/>
    <property type="evidence" value="ECO:0007669"/>
    <property type="project" value="InterPro"/>
</dbReference>
<evidence type="ECO:0000259" key="3">
    <source>
        <dbReference type="PROSITE" id="PS51710"/>
    </source>
</evidence>
<dbReference type="PANTHER" id="PTHR11702">
    <property type="entry name" value="DEVELOPMENTALLY REGULATED GTP-BINDING PROTEIN-RELATED"/>
    <property type="match status" value="1"/>
</dbReference>
<proteinExistence type="predicted"/>
<evidence type="ECO:0000313" key="5">
    <source>
        <dbReference type="EMBL" id="PHJ15152.1"/>
    </source>
</evidence>
<dbReference type="PROSITE" id="PS51883">
    <property type="entry name" value="OBG"/>
    <property type="match status" value="1"/>
</dbReference>
<protein>
    <submittedName>
        <fullName evidence="5">Gtpase</fullName>
    </submittedName>
</protein>
<dbReference type="GO" id="GO:0003924">
    <property type="term" value="F:GTPase activity"/>
    <property type="evidence" value="ECO:0007669"/>
    <property type="project" value="InterPro"/>
</dbReference>
<dbReference type="PROSITE" id="PS51710">
    <property type="entry name" value="G_OBG"/>
    <property type="match status" value="1"/>
</dbReference>
<feature type="compositionally biased region" description="Basic and acidic residues" evidence="2">
    <location>
        <begin position="301"/>
        <end position="341"/>
    </location>
</feature>
<dbReference type="CDD" id="cd01898">
    <property type="entry name" value="Obg"/>
    <property type="match status" value="1"/>
</dbReference>
<feature type="non-terminal residue" evidence="5">
    <location>
        <position position="341"/>
    </location>
</feature>
<keyword evidence="1" id="KW-0547">Nucleotide-binding</keyword>
<evidence type="ECO:0000313" key="6">
    <source>
        <dbReference type="Proteomes" id="UP000221165"/>
    </source>
</evidence>
<dbReference type="Pfam" id="PF01926">
    <property type="entry name" value="MMR_HSR1"/>
    <property type="match status" value="1"/>
</dbReference>
<feature type="domain" description="OBG-type G" evidence="3">
    <location>
        <begin position="26"/>
        <end position="269"/>
    </location>
</feature>
<feature type="region of interest" description="Disordered" evidence="2">
    <location>
        <begin position="118"/>
        <end position="152"/>
    </location>
</feature>
<dbReference type="InterPro" id="IPR031167">
    <property type="entry name" value="G_OBG"/>
</dbReference>
<evidence type="ECO:0000256" key="2">
    <source>
        <dbReference type="SAM" id="MobiDB-lite"/>
    </source>
</evidence>
<dbReference type="InterPro" id="IPR006169">
    <property type="entry name" value="GTP1_OBG_dom"/>
</dbReference>
<evidence type="ECO:0000256" key="1">
    <source>
        <dbReference type="ARBA" id="ARBA00022741"/>
    </source>
</evidence>
<dbReference type="RefSeq" id="XP_067916886.1">
    <property type="nucleotide sequence ID" value="XM_068071139.1"/>
</dbReference>
<keyword evidence="6" id="KW-1185">Reference proteome</keyword>